<evidence type="ECO:0000259" key="5">
    <source>
        <dbReference type="Pfam" id="PF12804"/>
    </source>
</evidence>
<keyword evidence="3" id="KW-0548">Nucleotidyltransferase</keyword>
<organism evidence="6 7">
    <name type="scientific">Rotaria magnacalcarata</name>
    <dbReference type="NCBI Taxonomy" id="392030"/>
    <lineage>
        <taxon>Eukaryota</taxon>
        <taxon>Metazoa</taxon>
        <taxon>Spiralia</taxon>
        <taxon>Gnathifera</taxon>
        <taxon>Rotifera</taxon>
        <taxon>Eurotatoria</taxon>
        <taxon>Bdelloidea</taxon>
        <taxon>Philodinida</taxon>
        <taxon>Philodinidae</taxon>
        <taxon>Rotaria</taxon>
    </lineage>
</organism>
<evidence type="ECO:0000256" key="4">
    <source>
        <dbReference type="ARBA" id="ARBA00048493"/>
    </source>
</evidence>
<dbReference type="InterPro" id="IPR050065">
    <property type="entry name" value="GlmU-like"/>
</dbReference>
<comment type="caution">
    <text evidence="6">The sequence shown here is derived from an EMBL/GenBank/DDBJ whole genome shotgun (WGS) entry which is preliminary data.</text>
</comment>
<protein>
    <recommendedName>
        <fullName evidence="1">UDP-N-acetylglucosamine diphosphorylase</fullName>
        <ecNumber evidence="1">2.7.7.23</ecNumber>
    </recommendedName>
</protein>
<feature type="domain" description="MobA-like NTP transferase" evidence="5">
    <location>
        <begin position="6"/>
        <end position="132"/>
    </location>
</feature>
<dbReference type="EMBL" id="CAJNRG010004098">
    <property type="protein sequence ID" value="CAF2063261.1"/>
    <property type="molecule type" value="Genomic_DNA"/>
</dbReference>
<dbReference type="Gene3D" id="3.90.550.10">
    <property type="entry name" value="Spore Coat Polysaccharide Biosynthesis Protein SpsA, Chain A"/>
    <property type="match status" value="1"/>
</dbReference>
<dbReference type="Proteomes" id="UP000663887">
    <property type="component" value="Unassembled WGS sequence"/>
</dbReference>
<dbReference type="CDD" id="cd02540">
    <property type="entry name" value="GT2_GlmU_N_bac"/>
    <property type="match status" value="1"/>
</dbReference>
<evidence type="ECO:0000256" key="2">
    <source>
        <dbReference type="ARBA" id="ARBA00022679"/>
    </source>
</evidence>
<keyword evidence="2" id="KW-0808">Transferase</keyword>
<dbReference type="PANTHER" id="PTHR43584:SF3">
    <property type="entry name" value="BIFUNCTIONAL PROTEIN GLMU"/>
    <property type="match status" value="1"/>
</dbReference>
<proteinExistence type="predicted"/>
<dbReference type="GO" id="GO:0003977">
    <property type="term" value="F:UDP-N-acetylglucosamine diphosphorylase activity"/>
    <property type="evidence" value="ECO:0007669"/>
    <property type="project" value="UniProtKB-EC"/>
</dbReference>
<dbReference type="EC" id="2.7.7.23" evidence="1"/>
<dbReference type="PANTHER" id="PTHR43584">
    <property type="entry name" value="NUCLEOTIDYL TRANSFERASE"/>
    <property type="match status" value="1"/>
</dbReference>
<evidence type="ECO:0000256" key="1">
    <source>
        <dbReference type="ARBA" id="ARBA00012457"/>
    </source>
</evidence>
<gene>
    <name evidence="6" type="ORF">XDN619_LOCUS10975</name>
</gene>
<evidence type="ECO:0000256" key="3">
    <source>
        <dbReference type="ARBA" id="ARBA00022695"/>
    </source>
</evidence>
<comment type="catalytic activity">
    <reaction evidence="4">
        <text>N-acetyl-alpha-D-glucosamine 1-phosphate + UTP + H(+) = UDP-N-acetyl-alpha-D-glucosamine + diphosphate</text>
        <dbReference type="Rhea" id="RHEA:13509"/>
        <dbReference type="ChEBI" id="CHEBI:15378"/>
        <dbReference type="ChEBI" id="CHEBI:33019"/>
        <dbReference type="ChEBI" id="CHEBI:46398"/>
        <dbReference type="ChEBI" id="CHEBI:57705"/>
        <dbReference type="ChEBI" id="CHEBI:57776"/>
        <dbReference type="EC" id="2.7.7.23"/>
    </reaction>
</comment>
<sequence length="245" mass="27269">MQKQIIILAAGKGSRMKSNLPKVMHKVGSKPMLQMVVDNAYAVTNDIILVYSDHIAEYLPIFENKCKFALQEEQLGTAHAVWVANSLINHNIQNAVIYGDNPLITPSIITELFEHLEGSKAAIAALVFEHEEPNEYGRIILDENGDFKKIVEFKVATDLDKKIKLCNSGIMAFAPGVLEKYLLACVDQSLGYSGKELYLTEIIEICSNAGEKVTYYTSKNHQLVIGVNTQEELEVANKIISNQQL</sequence>
<evidence type="ECO:0000313" key="6">
    <source>
        <dbReference type="EMBL" id="CAF2063261.1"/>
    </source>
</evidence>
<dbReference type="SUPFAM" id="SSF53448">
    <property type="entry name" value="Nucleotide-diphospho-sugar transferases"/>
    <property type="match status" value="1"/>
</dbReference>
<accession>A0A816QU70</accession>
<name>A0A816QU70_9BILA</name>
<dbReference type="InterPro" id="IPR029044">
    <property type="entry name" value="Nucleotide-diphossugar_trans"/>
</dbReference>
<dbReference type="Pfam" id="PF12804">
    <property type="entry name" value="NTP_transf_3"/>
    <property type="match status" value="1"/>
</dbReference>
<evidence type="ECO:0000313" key="7">
    <source>
        <dbReference type="Proteomes" id="UP000663887"/>
    </source>
</evidence>
<reference evidence="6" key="1">
    <citation type="submission" date="2021-02" db="EMBL/GenBank/DDBJ databases">
        <authorList>
            <person name="Nowell W R."/>
        </authorList>
    </citation>
    <scope>NUCLEOTIDE SEQUENCE</scope>
</reference>
<dbReference type="AlphaFoldDB" id="A0A816QU70"/>
<dbReference type="InterPro" id="IPR025877">
    <property type="entry name" value="MobA-like_NTP_Trfase"/>
</dbReference>